<dbReference type="GO" id="GO:0008233">
    <property type="term" value="F:peptidase activity"/>
    <property type="evidence" value="ECO:0007669"/>
    <property type="project" value="UniProtKB-KW"/>
</dbReference>
<dbReference type="GO" id="GO:0005524">
    <property type="term" value="F:ATP binding"/>
    <property type="evidence" value="ECO:0007669"/>
    <property type="project" value="UniProtKB-KW"/>
</dbReference>
<evidence type="ECO:0000256" key="6">
    <source>
        <dbReference type="ARBA" id="ARBA00023016"/>
    </source>
</evidence>
<evidence type="ECO:0000256" key="10">
    <source>
        <dbReference type="RuleBase" id="RU004432"/>
    </source>
</evidence>
<evidence type="ECO:0000256" key="8">
    <source>
        <dbReference type="ARBA" id="ARBA00023186"/>
    </source>
</evidence>
<dbReference type="OrthoDB" id="9803641at2"/>
<dbReference type="PANTHER" id="PTHR11638">
    <property type="entry name" value="ATP-DEPENDENT CLP PROTEASE"/>
    <property type="match status" value="1"/>
</dbReference>
<dbReference type="GO" id="GO:0006508">
    <property type="term" value="P:proteolysis"/>
    <property type="evidence" value="ECO:0007669"/>
    <property type="project" value="UniProtKB-KW"/>
</dbReference>
<evidence type="ECO:0000259" key="13">
    <source>
        <dbReference type="SMART" id="SM00382"/>
    </source>
</evidence>
<dbReference type="FunFam" id="3.40.50.300:FF:000025">
    <property type="entry name" value="ATP-dependent Clp protease subunit"/>
    <property type="match status" value="1"/>
</dbReference>
<dbReference type="PRINTS" id="PR00300">
    <property type="entry name" value="CLPPROTEASEA"/>
</dbReference>
<evidence type="ECO:0000256" key="2">
    <source>
        <dbReference type="ARBA" id="ARBA00008675"/>
    </source>
</evidence>
<dbReference type="Pfam" id="PF17871">
    <property type="entry name" value="AAA_lid_9"/>
    <property type="match status" value="1"/>
</dbReference>
<dbReference type="AlphaFoldDB" id="A0A4Y3UPE1"/>
<protein>
    <submittedName>
        <fullName evidence="15">ATP-dependent Clp protease ATP-binding subunit ClpB</fullName>
    </submittedName>
</protein>
<dbReference type="SMART" id="SM00382">
    <property type="entry name" value="AAA"/>
    <property type="match status" value="2"/>
</dbReference>
<dbReference type="PROSITE" id="PS00871">
    <property type="entry name" value="CLPAB_2"/>
    <property type="match status" value="1"/>
</dbReference>
<dbReference type="InterPro" id="IPR028299">
    <property type="entry name" value="ClpA/B_CS2"/>
</dbReference>
<gene>
    <name evidence="15" type="ORF">FHX68_2753</name>
</gene>
<feature type="domain" description="AAA+ ATPase" evidence="13">
    <location>
        <begin position="453"/>
        <end position="613"/>
    </location>
</feature>
<dbReference type="GO" id="GO:0034605">
    <property type="term" value="P:cellular response to heat"/>
    <property type="evidence" value="ECO:0007669"/>
    <property type="project" value="TreeGrafter"/>
</dbReference>
<keyword evidence="4 10" id="KW-0547">Nucleotide-binding</keyword>
<comment type="caution">
    <text evidence="15">The sequence shown here is derived from an EMBL/GenBank/DDBJ whole genome shotgun (WGS) entry which is preliminary data.</text>
</comment>
<evidence type="ECO:0000256" key="1">
    <source>
        <dbReference type="ARBA" id="ARBA00004496"/>
    </source>
</evidence>
<dbReference type="PANTHER" id="PTHR11638:SF18">
    <property type="entry name" value="HEAT SHOCK PROTEIN 104"/>
    <property type="match status" value="1"/>
</dbReference>
<feature type="domain" description="AAA+ ATPase" evidence="13">
    <location>
        <begin position="53"/>
        <end position="197"/>
    </location>
</feature>
<comment type="subcellular location">
    <subcellularLocation>
        <location evidence="1">Cytoplasm</location>
    </subcellularLocation>
</comment>
<dbReference type="InterPro" id="IPR003959">
    <property type="entry name" value="ATPase_AAA_core"/>
</dbReference>
<dbReference type="InterPro" id="IPR050130">
    <property type="entry name" value="ClpA_ClpB"/>
</dbReference>
<dbReference type="Gene3D" id="3.40.50.300">
    <property type="entry name" value="P-loop containing nucleotide triphosphate hydrolases"/>
    <property type="match status" value="3"/>
</dbReference>
<dbReference type="Proteomes" id="UP000319804">
    <property type="component" value="Unassembled WGS sequence"/>
</dbReference>
<keyword evidence="15" id="KW-0645">Protease</keyword>
<dbReference type="FunFam" id="3.40.50.300:FF:000010">
    <property type="entry name" value="Chaperone clpB 1, putative"/>
    <property type="match status" value="1"/>
</dbReference>
<keyword evidence="8 10" id="KW-0143">Chaperone</keyword>
<dbReference type="InterPro" id="IPR018368">
    <property type="entry name" value="ClpA/B_CS1"/>
</dbReference>
<dbReference type="InterPro" id="IPR001270">
    <property type="entry name" value="ClpA/B"/>
</dbReference>
<dbReference type="Pfam" id="PF10431">
    <property type="entry name" value="ClpB_D2-small"/>
    <property type="match status" value="1"/>
</dbReference>
<feature type="domain" description="Clp ATPase C-terminal" evidence="14">
    <location>
        <begin position="620"/>
        <end position="711"/>
    </location>
</feature>
<evidence type="ECO:0000256" key="4">
    <source>
        <dbReference type="ARBA" id="ARBA00022741"/>
    </source>
</evidence>
<dbReference type="CDD" id="cd00009">
    <property type="entry name" value="AAA"/>
    <property type="match status" value="1"/>
</dbReference>
<dbReference type="SUPFAM" id="SSF52540">
    <property type="entry name" value="P-loop containing nucleoside triphosphate hydrolases"/>
    <property type="match status" value="2"/>
</dbReference>
<organism evidence="15 16">
    <name type="scientific">Microbacterium lacticum</name>
    <dbReference type="NCBI Taxonomy" id="33885"/>
    <lineage>
        <taxon>Bacteria</taxon>
        <taxon>Bacillati</taxon>
        <taxon>Actinomycetota</taxon>
        <taxon>Actinomycetes</taxon>
        <taxon>Micrococcales</taxon>
        <taxon>Microbacteriaceae</taxon>
        <taxon>Microbacterium</taxon>
    </lineage>
</organism>
<keyword evidence="7 11" id="KW-0175">Coiled coil</keyword>
<evidence type="ECO:0000256" key="7">
    <source>
        <dbReference type="ARBA" id="ARBA00023054"/>
    </source>
</evidence>
<dbReference type="RefSeq" id="WP_141380610.1">
    <property type="nucleotide sequence ID" value="NZ_BJNA01000027.1"/>
</dbReference>
<evidence type="ECO:0000259" key="14">
    <source>
        <dbReference type="SMART" id="SM01086"/>
    </source>
</evidence>
<keyword evidence="16" id="KW-1185">Reference proteome</keyword>
<evidence type="ECO:0000313" key="16">
    <source>
        <dbReference type="Proteomes" id="UP000319804"/>
    </source>
</evidence>
<feature type="region of interest" description="Disordered" evidence="12">
    <location>
        <begin position="713"/>
        <end position="742"/>
    </location>
</feature>
<evidence type="ECO:0000256" key="11">
    <source>
        <dbReference type="SAM" id="Coils"/>
    </source>
</evidence>
<dbReference type="PROSITE" id="PS00870">
    <property type="entry name" value="CLPAB_1"/>
    <property type="match status" value="1"/>
</dbReference>
<accession>A0A4Y3UPE1</accession>
<dbReference type="Gene3D" id="1.10.8.60">
    <property type="match status" value="1"/>
</dbReference>
<evidence type="ECO:0000313" key="15">
    <source>
        <dbReference type="EMBL" id="TQM90904.1"/>
    </source>
</evidence>
<proteinExistence type="inferred from homology"/>
<dbReference type="FunFam" id="3.40.50.300:FF:000120">
    <property type="entry name" value="ATP-dependent chaperone ClpB"/>
    <property type="match status" value="1"/>
</dbReference>
<keyword evidence="5 10" id="KW-0067">ATP-binding</keyword>
<keyword evidence="6" id="KW-0346">Stress response</keyword>
<dbReference type="CDD" id="cd19499">
    <property type="entry name" value="RecA-like_ClpB_Hsp104-like"/>
    <property type="match status" value="1"/>
</dbReference>
<dbReference type="GO" id="GO:0005737">
    <property type="term" value="C:cytoplasm"/>
    <property type="evidence" value="ECO:0007669"/>
    <property type="project" value="UniProtKB-SubCell"/>
</dbReference>
<dbReference type="InterPro" id="IPR003593">
    <property type="entry name" value="AAA+_ATPase"/>
</dbReference>
<comment type="subunit">
    <text evidence="9">Homohexamer. The oligomerization is ATP-dependent.</text>
</comment>
<dbReference type="Pfam" id="PF07724">
    <property type="entry name" value="AAA_2"/>
    <property type="match status" value="1"/>
</dbReference>
<keyword evidence="15" id="KW-0378">Hydrolase</keyword>
<dbReference type="InterPro" id="IPR041546">
    <property type="entry name" value="ClpA/ClpB_AAA_lid"/>
</dbReference>
<evidence type="ECO:0000256" key="12">
    <source>
        <dbReference type="SAM" id="MobiDB-lite"/>
    </source>
</evidence>
<keyword evidence="3" id="KW-0677">Repeat</keyword>
<dbReference type="InterPro" id="IPR019489">
    <property type="entry name" value="Clp_ATPase_C"/>
</dbReference>
<dbReference type="EMBL" id="VFPS01000006">
    <property type="protein sequence ID" value="TQM90904.1"/>
    <property type="molecule type" value="Genomic_DNA"/>
</dbReference>
<sequence length="742" mass="81795">MNAQPQPGQEEQQSALEQFGINLTERARQGKLDPVIGRDSEIRRVSQVLTRRTKNNPVLIGEPGVGKTAVVEGLAQRIVAGDVAESLKDKELVSLDISALVAGAMYRGQFEERLKSVLKEITESDGRIITFIDELHVLMGAGGGEGSVAASNMLKPMLARGELRLIGATTLDEYREFIEKDAALERRFQPVYVGEPSVEDTIAILRGLKERYEAHHKVAIADGALVAAASLSNRYIPSRQLPDKAIDLIDEAASRLRMEIDSAPLEIDELRRHVDRLKLEELALKKEKDPASKERLATLRETLKTEQARLDELQARWERERSSLNAVGELKTRLDQARIEAERAQREGNLEKASRLYYAEIPALERQVAQAEHAEAADGERMVNDQVTDEDIASVIAAWTGIPVGKLLQGESEKLVHLESELGKRLIGQKDAVKAVSDAVRRSRAGISDPNRPLGSFLFLGPTGVGKTELAKALAEFLFDDERAMVRIDMSEYGEKHSVARLVGAPPGYIGYEQGGQLTEAVRRRPYSVVLLDEVEKAHPEVFDILLQVLDDGRLTDGQGRTVDFTNTILILTSNLGSPILIDPTLTVEEKHEQVMALVRTAFRPEFLNRLDDIVMFTALSEDDLAQIVELSVDALQRRLKDRRLTLAVTPDARAWLAERGYDPIFGARPLRRLIQSEIQDRLAMALLSGGVRDGDIVRVDVGADGSGLVLTSAGAAPEERMDASASEPADDDVIEAELPDD</sequence>
<dbReference type="InterPro" id="IPR027417">
    <property type="entry name" value="P-loop_NTPase"/>
</dbReference>
<evidence type="ECO:0000256" key="9">
    <source>
        <dbReference type="ARBA" id="ARBA00026057"/>
    </source>
</evidence>
<dbReference type="Pfam" id="PF00004">
    <property type="entry name" value="AAA"/>
    <property type="match status" value="1"/>
</dbReference>
<reference evidence="15 16" key="1">
    <citation type="submission" date="2019-06" db="EMBL/GenBank/DDBJ databases">
        <title>Sequencing the genomes of 1000 actinobacteria strains.</title>
        <authorList>
            <person name="Klenk H.-P."/>
        </authorList>
    </citation>
    <scope>NUCLEOTIDE SEQUENCE [LARGE SCALE GENOMIC DNA]</scope>
    <source>
        <strain evidence="15 16">DSM 20427</strain>
    </source>
</reference>
<name>A0A4Y3UPE1_9MICO</name>
<evidence type="ECO:0000256" key="3">
    <source>
        <dbReference type="ARBA" id="ARBA00022737"/>
    </source>
</evidence>
<comment type="similarity">
    <text evidence="2 10">Belongs to the ClpA/ClpB family.</text>
</comment>
<dbReference type="SMART" id="SM01086">
    <property type="entry name" value="ClpB_D2-small"/>
    <property type="match status" value="1"/>
</dbReference>
<feature type="coiled-coil region" evidence="11">
    <location>
        <begin position="267"/>
        <end position="347"/>
    </location>
</feature>
<evidence type="ECO:0000256" key="5">
    <source>
        <dbReference type="ARBA" id="ARBA00022840"/>
    </source>
</evidence>
<dbReference type="GO" id="GO:0016887">
    <property type="term" value="F:ATP hydrolysis activity"/>
    <property type="evidence" value="ECO:0007669"/>
    <property type="project" value="InterPro"/>
</dbReference>
<feature type="compositionally biased region" description="Acidic residues" evidence="12">
    <location>
        <begin position="729"/>
        <end position="742"/>
    </location>
</feature>